<keyword evidence="1" id="KW-1133">Transmembrane helix</keyword>
<evidence type="ECO:0000256" key="1">
    <source>
        <dbReference type="SAM" id="Phobius"/>
    </source>
</evidence>
<evidence type="ECO:0000313" key="2">
    <source>
        <dbReference type="EMBL" id="QHE60244.1"/>
    </source>
</evidence>
<name>A0A6I6UC29_9BACI</name>
<feature type="transmembrane region" description="Helical" evidence="1">
    <location>
        <begin position="6"/>
        <end position="27"/>
    </location>
</feature>
<dbReference type="RefSeq" id="WP_159361255.1">
    <property type="nucleotide sequence ID" value="NZ_CP047394.1"/>
</dbReference>
<proteinExistence type="predicted"/>
<sequence length="132" mass="15345">MFGMTVEETVILVWCAILLINNVELIFKYRSNKDKYIELQDSGALLPVSQLRLTIGILIGTFIFKGLIYIFAAFVLHNLYAKIFGFLLLVLRLIIGIQDEETFRKSKWDLVVLLLETGFVVYFMLGYFFFGW</sequence>
<feature type="transmembrane region" description="Helical" evidence="1">
    <location>
        <begin position="79"/>
        <end position="98"/>
    </location>
</feature>
<evidence type="ECO:0000313" key="3">
    <source>
        <dbReference type="Proteomes" id="UP000465062"/>
    </source>
</evidence>
<gene>
    <name evidence="2" type="ORF">FHE72_03730</name>
</gene>
<feature type="transmembrane region" description="Helical" evidence="1">
    <location>
        <begin position="110"/>
        <end position="130"/>
    </location>
</feature>
<dbReference type="KEGG" id="bvq:FHE72_03730"/>
<dbReference type="Proteomes" id="UP000465062">
    <property type="component" value="Chromosome"/>
</dbReference>
<accession>A0A6I6UC29</accession>
<organism evidence="2 3">
    <name type="scientific">Rossellomorea vietnamensis</name>
    <dbReference type="NCBI Taxonomy" id="218284"/>
    <lineage>
        <taxon>Bacteria</taxon>
        <taxon>Bacillati</taxon>
        <taxon>Bacillota</taxon>
        <taxon>Bacilli</taxon>
        <taxon>Bacillales</taxon>
        <taxon>Bacillaceae</taxon>
        <taxon>Rossellomorea</taxon>
    </lineage>
</organism>
<dbReference type="AlphaFoldDB" id="A0A6I6UC29"/>
<keyword evidence="1" id="KW-0472">Membrane</keyword>
<feature type="transmembrane region" description="Helical" evidence="1">
    <location>
        <begin position="53"/>
        <end position="73"/>
    </location>
</feature>
<dbReference type="EMBL" id="CP047394">
    <property type="protein sequence ID" value="QHE60244.1"/>
    <property type="molecule type" value="Genomic_DNA"/>
</dbReference>
<reference evidence="2 3" key="1">
    <citation type="submission" date="2019-06" db="EMBL/GenBank/DDBJ databases">
        <title>An operon consisting of a P-type ATPase gene and a transcriptional regular gene given the different cadmium resistance in Bacillus vietamensis 151-6 and Bacillus marisflavi 151-25.</title>
        <authorList>
            <person name="Yu X."/>
        </authorList>
    </citation>
    <scope>NUCLEOTIDE SEQUENCE [LARGE SCALE GENOMIC DNA]</scope>
    <source>
        <strain evidence="2 3">151-6</strain>
    </source>
</reference>
<keyword evidence="1" id="KW-0812">Transmembrane</keyword>
<protein>
    <submittedName>
        <fullName evidence="2">Uncharacterized protein</fullName>
    </submittedName>
</protein>